<dbReference type="Pfam" id="PF00294">
    <property type="entry name" value="PfkB"/>
    <property type="match status" value="1"/>
</dbReference>
<dbReference type="InterPro" id="IPR011611">
    <property type="entry name" value="PfkB_dom"/>
</dbReference>
<evidence type="ECO:0000256" key="6">
    <source>
        <dbReference type="PIRNR" id="PIRNR000535"/>
    </source>
</evidence>
<dbReference type="AlphaFoldDB" id="A0A6N9YIS0"/>
<feature type="domain" description="Carbohydrate kinase PfkB" evidence="7">
    <location>
        <begin position="19"/>
        <end position="286"/>
    </location>
</feature>
<organism evidence="8 9">
    <name type="scientific">Phytoactinopolyspora alkaliphila</name>
    <dbReference type="NCBI Taxonomy" id="1783498"/>
    <lineage>
        <taxon>Bacteria</taxon>
        <taxon>Bacillati</taxon>
        <taxon>Actinomycetota</taxon>
        <taxon>Actinomycetes</taxon>
        <taxon>Jiangellales</taxon>
        <taxon>Jiangellaceae</taxon>
        <taxon>Phytoactinopolyspora</taxon>
    </lineage>
</organism>
<evidence type="ECO:0000256" key="4">
    <source>
        <dbReference type="ARBA" id="ARBA00022777"/>
    </source>
</evidence>
<dbReference type="PANTHER" id="PTHR46566:SF2">
    <property type="entry name" value="ATP-DEPENDENT 6-PHOSPHOFRUCTOKINASE ISOZYME 2"/>
    <property type="match status" value="1"/>
</dbReference>
<dbReference type="PANTHER" id="PTHR46566">
    <property type="entry name" value="1-PHOSPHOFRUCTOKINASE-RELATED"/>
    <property type="match status" value="1"/>
</dbReference>
<keyword evidence="9" id="KW-1185">Reference proteome</keyword>
<dbReference type="Proteomes" id="UP000469185">
    <property type="component" value="Unassembled WGS sequence"/>
</dbReference>
<name>A0A6N9YIS0_9ACTN</name>
<dbReference type="GO" id="GO:0016301">
    <property type="term" value="F:kinase activity"/>
    <property type="evidence" value="ECO:0007669"/>
    <property type="project" value="UniProtKB-KW"/>
</dbReference>
<evidence type="ECO:0000256" key="5">
    <source>
        <dbReference type="ARBA" id="ARBA00022840"/>
    </source>
</evidence>
<dbReference type="RefSeq" id="WP_163817264.1">
    <property type="nucleotide sequence ID" value="NZ_JAAGOB010000003.1"/>
</dbReference>
<keyword evidence="4 8" id="KW-0418">Kinase</keyword>
<dbReference type="InterPro" id="IPR029056">
    <property type="entry name" value="Ribokinase-like"/>
</dbReference>
<protein>
    <submittedName>
        <fullName evidence="8">Phosphofructokinase</fullName>
    </submittedName>
</protein>
<dbReference type="InterPro" id="IPR017583">
    <property type="entry name" value="Tagatose/fructose_Pkinase"/>
</dbReference>
<keyword evidence="3" id="KW-0547">Nucleotide-binding</keyword>
<dbReference type="GO" id="GO:0016773">
    <property type="term" value="F:phosphotransferase activity, alcohol group as acceptor"/>
    <property type="evidence" value="ECO:0007669"/>
    <property type="project" value="InterPro"/>
</dbReference>
<comment type="caution">
    <text evidence="8">The sequence shown here is derived from an EMBL/GenBank/DDBJ whole genome shotgun (WGS) entry which is preliminary data.</text>
</comment>
<dbReference type="PROSITE" id="PS00584">
    <property type="entry name" value="PFKB_KINASES_2"/>
    <property type="match status" value="1"/>
</dbReference>
<gene>
    <name evidence="8" type="ORF">G1H11_06405</name>
</gene>
<dbReference type="PIRSF" id="PIRSF000535">
    <property type="entry name" value="1PFK/6PFK/LacC"/>
    <property type="match status" value="1"/>
</dbReference>
<evidence type="ECO:0000256" key="2">
    <source>
        <dbReference type="ARBA" id="ARBA00022679"/>
    </source>
</evidence>
<dbReference type="Gene3D" id="3.40.1190.20">
    <property type="match status" value="1"/>
</dbReference>
<dbReference type="SUPFAM" id="SSF53613">
    <property type="entry name" value="Ribokinase-like"/>
    <property type="match status" value="1"/>
</dbReference>
<evidence type="ECO:0000313" key="8">
    <source>
        <dbReference type="EMBL" id="NED94941.1"/>
    </source>
</evidence>
<proteinExistence type="inferred from homology"/>
<accession>A0A6N9YIS0</accession>
<evidence type="ECO:0000313" key="9">
    <source>
        <dbReference type="Proteomes" id="UP000469185"/>
    </source>
</evidence>
<evidence type="ECO:0000256" key="1">
    <source>
        <dbReference type="ARBA" id="ARBA00010688"/>
    </source>
</evidence>
<evidence type="ECO:0000256" key="3">
    <source>
        <dbReference type="ARBA" id="ARBA00022741"/>
    </source>
</evidence>
<reference evidence="8 9" key="1">
    <citation type="submission" date="2020-02" db="EMBL/GenBank/DDBJ databases">
        <authorList>
            <person name="Li X.-J."/>
            <person name="Feng X.-M."/>
        </authorList>
    </citation>
    <scope>NUCLEOTIDE SEQUENCE [LARGE SCALE GENOMIC DNA]</scope>
    <source>
        <strain evidence="8 9">CGMCC 4.7225</strain>
    </source>
</reference>
<evidence type="ECO:0000259" key="7">
    <source>
        <dbReference type="Pfam" id="PF00294"/>
    </source>
</evidence>
<keyword evidence="2 6" id="KW-0808">Transferase</keyword>
<sequence>MNGVVVFVPSPLLTITIENHGTQPDIHLHAGGQGVWQSRMLVTLGSQVTMCAVLGGETGHVLRPLLEAEGLTVRYVEGSGRNGSYVHDRRRDTREVVAEALAMPLARHELDQLYDMTLSASLDASAVILSGPAGDDTIPAGIYRRLAADLRATGRMVVVDLSGERLAAALQAGVDVLKVSDDELMADGRLTRSDTGAIIEAMYHLHEEGASRVVVSRAAEPALALDRGEVVEITVPRLQAADTHGAGDSFTAGVTVALTRGASFHDALRLGAAAGAVNVTRHGLGSGDVESILKVRDLVEIAPWPREHTGTRLSPQELARRAQGE</sequence>
<keyword evidence="5" id="KW-0067">ATP-binding</keyword>
<dbReference type="GO" id="GO:0005975">
    <property type="term" value="P:carbohydrate metabolic process"/>
    <property type="evidence" value="ECO:0007669"/>
    <property type="project" value="InterPro"/>
</dbReference>
<dbReference type="InterPro" id="IPR002173">
    <property type="entry name" value="Carboh/pur_kinase_PfkB_CS"/>
</dbReference>
<dbReference type="GO" id="GO:0005524">
    <property type="term" value="F:ATP binding"/>
    <property type="evidence" value="ECO:0007669"/>
    <property type="project" value="UniProtKB-KW"/>
</dbReference>
<dbReference type="EMBL" id="JAAGOB010000003">
    <property type="protein sequence ID" value="NED94941.1"/>
    <property type="molecule type" value="Genomic_DNA"/>
</dbReference>
<comment type="similarity">
    <text evidence="1">Belongs to the carbohydrate kinase PfkB family.</text>
</comment>